<feature type="compositionally biased region" description="Polar residues" evidence="1">
    <location>
        <begin position="568"/>
        <end position="578"/>
    </location>
</feature>
<evidence type="ECO:0000313" key="3">
    <source>
        <dbReference type="EMBL" id="HEN15176.1"/>
    </source>
</evidence>
<feature type="region of interest" description="Disordered" evidence="1">
    <location>
        <begin position="560"/>
        <end position="601"/>
    </location>
</feature>
<dbReference type="EMBL" id="DSOK01000197">
    <property type="protein sequence ID" value="HEN15176.1"/>
    <property type="molecule type" value="Genomic_DNA"/>
</dbReference>
<feature type="region of interest" description="Disordered" evidence="1">
    <location>
        <begin position="1364"/>
        <end position="1383"/>
    </location>
</feature>
<gene>
    <name evidence="3" type="ORF">ENQ76_06880</name>
</gene>
<evidence type="ECO:0000256" key="2">
    <source>
        <dbReference type="SAM" id="Phobius"/>
    </source>
</evidence>
<protein>
    <submittedName>
        <fullName evidence="3">Uncharacterized protein</fullName>
    </submittedName>
</protein>
<reference evidence="3" key="1">
    <citation type="journal article" date="2020" name="mSystems">
        <title>Genome- and Community-Level Interaction Insights into Carbon Utilization and Element Cycling Functions of Hydrothermarchaeota in Hydrothermal Sediment.</title>
        <authorList>
            <person name="Zhou Z."/>
            <person name="Liu Y."/>
            <person name="Xu W."/>
            <person name="Pan J."/>
            <person name="Luo Z.H."/>
            <person name="Li M."/>
        </authorList>
    </citation>
    <scope>NUCLEOTIDE SEQUENCE [LARGE SCALE GENOMIC DNA]</scope>
    <source>
        <strain evidence="3">SpSt-339</strain>
    </source>
</reference>
<keyword evidence="2" id="KW-0812">Transmembrane</keyword>
<comment type="caution">
    <text evidence="3">The sequence shown here is derived from an EMBL/GenBank/DDBJ whole genome shotgun (WGS) entry which is preliminary data.</text>
</comment>
<evidence type="ECO:0000256" key="1">
    <source>
        <dbReference type="SAM" id="MobiDB-lite"/>
    </source>
</evidence>
<feature type="compositionally biased region" description="Low complexity" evidence="1">
    <location>
        <begin position="145"/>
        <end position="158"/>
    </location>
</feature>
<feature type="region of interest" description="Disordered" evidence="1">
    <location>
        <begin position="139"/>
        <end position="161"/>
    </location>
</feature>
<name>A0A7C2PA23_9PLAN</name>
<accession>A0A7C2PA23</accession>
<organism evidence="3">
    <name type="scientific">Schlesneria paludicola</name>
    <dbReference type="NCBI Taxonomy" id="360056"/>
    <lineage>
        <taxon>Bacteria</taxon>
        <taxon>Pseudomonadati</taxon>
        <taxon>Planctomycetota</taxon>
        <taxon>Planctomycetia</taxon>
        <taxon>Planctomycetales</taxon>
        <taxon>Planctomycetaceae</taxon>
        <taxon>Schlesneria</taxon>
    </lineage>
</organism>
<keyword evidence="2" id="KW-0472">Membrane</keyword>
<proteinExistence type="predicted"/>
<sequence length="1757" mass="192583">MTRGLPADRAGSTLMIVIVLMGLLAILGVLFYTFAAQERSNAEYYSDGAKNVEDPGLSADVLMDFALQQLVVSTDPRLKNSALWGSRHSMLANMLGVKNHAISDLTAFDGQGVVIGVNASGVPIVDYDRNGVADSGTLLDPDNPSQSVQTSSSGSNVQDLIGMNDSPAANGLFERNTGKFPQPDVGYTYPDINNAFLAYNGWVRDRSDGTVRRVIIPSFHRPQLYRDVNGPIPLFEDRNYNGSLDSGEDINSNSTLDYGTTAGNRLFRPYPGHLFVPPGQQSSSTVSRFIYLASEAQNLLGDGKRVFPFLPMYPGYNPSSGGTTVTLNNPGQWTGHQGVWSGPHPSDSSYMNPSLTPSYTGSPSGITLHDDMQLDVDNDGDGIRDGVWIDLDFPVQELADGTLYVPLFSFTVYDLDALFNLNAHGNIQNLLFNYPGAMVFNNQSNPFGWNANLNSGAGGMDFIAASNTGMMPSEVNPAWGLTARRGANLEGDPSLLSQYQTYFGNKPFDAQTNLSPAQQQTLLAYQEPANMELSNLLMGRAELNSSGSIDDLHPGLYGEEGNIVRNLGGQNNQSNNPATRDPRYYPHPGQSLNDDNNDLNDNMTTAPQSLTVGGSRVWLDVEQPYDALGMGSYLAGTNGTNPKSLNRVNPGNASSRVRWLRYTNYASNGNVFWGQASVQTGGLMQSNQAYGLFDDPSEVALWPTDKRDVDDPFPADEAAWLHLSNTDINNLGLTSRLAELAGFNFSSQTSDNQRGEEIRKRFTTVANDRKNFAAPRAPYRDSSGTFLGGRYWEWTDDSGFTFDTAAAGSKLRFPPTFGAPGAAIKRYSTQFGPTTGQDPFRPATRYLLQATRDDTQARQFQQRLAVNQLLHFDTQSNQLFYRDLTPHPLDPGAAAIPTAATLNVTATSVRPNLAQLSAAQQEFWARRDRQQLARDIYVLLYLFGAPGNSSNPHYTATDNPLVTAGTTLYTDQQLEQMARFAVNLVDAQDRDNVITRFEYDKDLSNGWDLDDDPYDVSDSGPNAVSDRAEVWGVERQELVFSEALVFRTTSTSSDSSNTAHHDNEERQFMILELRNVAPYDMKFTDYEAWQIILRQLEPGDTAYSPATHPLKERRLTLKSGAGLVTAGSFYTIFSTDAQYVNDQNPNTNPSAFRVDPMGTSSPIWIAPRDDASFAGPASATGNHIDLVAEASGSGAPFRLTDAQSPLTDLAGTPGKMLTDTTPGTFVLNNTNDVRFVLRRRAHPTRSRPTTTAEEADNPWVEVDRIVQSGPMPVFDLNGGATASNIQMQLDSIVSRERPEPIGDITLANDKSDTSYRYNTFAASTNGENSVSTPTQFRNWQPHFDREFTSLGDLLNVPLIGPAPYDSSDTDTDPNPWDSTMSSPVRGDNYPAYARMMFQPPVNQVLLPVGSYFQNYPKSAVAMFTMPDHPTQGTVGTVDADYDNRWYRALEFLEVPTRQHKNLGMGSTFNIGRVAGKINLNTLRYSEVLGGLIDDENSVEVNLNHNAISGANIRLANFPNLRTNTTNVSGDVSATGYGAGSGRDWFEELQNSRDPQDPNWLTITNPNSGSPCDLRLPGLALNTAGSGALNGYPFRSFSYVDETGSASEVNRIINHTLLRQLPIDATQSGSHRRLFEVGNYTDHQGATPLDPVLKYRLLSKMWNNTTVRSNTYVVFVSAKLFRAAIDTANGGAIRIGGPVREYDTPYKDQAQDKNPEQPEYRGVFIVDRSKLEDGLASGGGNSITSFHPFVAYRKILEE</sequence>
<feature type="transmembrane region" description="Helical" evidence="2">
    <location>
        <begin position="12"/>
        <end position="35"/>
    </location>
</feature>
<keyword evidence="2" id="KW-1133">Transmembrane helix</keyword>